<evidence type="ECO:0000256" key="1">
    <source>
        <dbReference type="SAM" id="MobiDB-lite"/>
    </source>
</evidence>
<evidence type="ECO:0000313" key="2">
    <source>
        <dbReference type="EMBL" id="KAK7446362.1"/>
    </source>
</evidence>
<gene>
    <name evidence="2" type="ORF">VKT23_014568</name>
</gene>
<dbReference type="EMBL" id="JBANRG010000044">
    <property type="protein sequence ID" value="KAK7446362.1"/>
    <property type="molecule type" value="Genomic_DNA"/>
</dbReference>
<accession>A0ABR1J0H1</accession>
<evidence type="ECO:0000313" key="3">
    <source>
        <dbReference type="Proteomes" id="UP001498398"/>
    </source>
</evidence>
<dbReference type="Proteomes" id="UP001498398">
    <property type="component" value="Unassembled WGS sequence"/>
</dbReference>
<feature type="region of interest" description="Disordered" evidence="1">
    <location>
        <begin position="568"/>
        <end position="610"/>
    </location>
</feature>
<feature type="compositionally biased region" description="Polar residues" evidence="1">
    <location>
        <begin position="600"/>
        <end position="610"/>
    </location>
</feature>
<comment type="caution">
    <text evidence="2">The sequence shown here is derived from an EMBL/GenBank/DDBJ whole genome shotgun (WGS) entry which is preliminary data.</text>
</comment>
<dbReference type="Gene3D" id="3.80.10.10">
    <property type="entry name" value="Ribonuclease Inhibitor"/>
    <property type="match status" value="1"/>
</dbReference>
<protein>
    <recommendedName>
        <fullName evidence="4">F-box domain-containing protein</fullName>
    </recommendedName>
</protein>
<name>A0ABR1J0H1_9AGAR</name>
<dbReference type="SUPFAM" id="SSF52047">
    <property type="entry name" value="RNI-like"/>
    <property type="match status" value="1"/>
</dbReference>
<keyword evidence="3" id="KW-1185">Reference proteome</keyword>
<evidence type="ECO:0008006" key="4">
    <source>
        <dbReference type="Google" id="ProtNLM"/>
    </source>
</evidence>
<organism evidence="2 3">
    <name type="scientific">Marasmiellus scandens</name>
    <dbReference type="NCBI Taxonomy" id="2682957"/>
    <lineage>
        <taxon>Eukaryota</taxon>
        <taxon>Fungi</taxon>
        <taxon>Dikarya</taxon>
        <taxon>Basidiomycota</taxon>
        <taxon>Agaricomycotina</taxon>
        <taxon>Agaricomycetes</taxon>
        <taxon>Agaricomycetidae</taxon>
        <taxon>Agaricales</taxon>
        <taxon>Marasmiineae</taxon>
        <taxon>Omphalotaceae</taxon>
        <taxon>Marasmiellus</taxon>
    </lineage>
</organism>
<proteinExistence type="predicted"/>
<dbReference type="InterPro" id="IPR032675">
    <property type="entry name" value="LRR_dom_sf"/>
</dbReference>
<sequence>MLLSDLPIDVIRQIALEFKSIPRNLWACNKYLRDALDPIVFRTISIDTCRTPIGVNGVHRLTQLANDGFRGAKYIKRLDIRSLKFLPSPKGRHGYMHLGMARGGMERLREMEELLCNLRLSWDGEEEIRRSLGTAIRNLVALESFQWIISEREIKAWIPDMLFQALSTLPQLKDVALDDEGRGLQLFPRYSMRGLSNLRRISIRGSYNSSIPNPVQGLSSVIRNSPNLEEVLINVVDNNPKEYAFERPRLHIRHLFEPQSSQQPLHNIRILVLSGVDMDVSESDSIDVLPHILGLETLNITEEYPVSQNLWVTLRSAQVQLRKIKFCGLPSRETIEYLDSESFSGLEELDVTYRGGHFGSADDVNRTTDFESSSDSGDMLVVLGSSNDRLYGRVLNRHAGTLRSLRLCISPTWDYDASLWEWDMDALAKCHSLEELALGIEDNHIQEDLVPRILSTALNSLINLRKLEFVEGSVSSLTYIQGALQNYSDIRFPGIDGIDGLEHYWQNLQIFVNSHRGSYTYAVRISVCDESDEWDSDFYVVSLIPVSGLEHDDENDFQSVGSNTLERSNVLPLDNPYASELSHSASNESKELDQSDYAGPSTSHISPPDM</sequence>
<reference evidence="2 3" key="1">
    <citation type="submission" date="2024-01" db="EMBL/GenBank/DDBJ databases">
        <title>A draft genome for the cacao thread blight pathogen Marasmiellus scandens.</title>
        <authorList>
            <person name="Baruah I.K."/>
            <person name="Leung J."/>
            <person name="Bukari Y."/>
            <person name="Amoako-Attah I."/>
            <person name="Meinhardt L.W."/>
            <person name="Bailey B.A."/>
            <person name="Cohen S.P."/>
        </authorList>
    </citation>
    <scope>NUCLEOTIDE SEQUENCE [LARGE SCALE GENOMIC DNA]</scope>
    <source>
        <strain evidence="2 3">GH-19</strain>
    </source>
</reference>